<dbReference type="Proteomes" id="UP000278222">
    <property type="component" value="Unassembled WGS sequence"/>
</dbReference>
<dbReference type="OrthoDB" id="9798158at2"/>
<dbReference type="Pfam" id="PF04365">
    <property type="entry name" value="BrnT_toxin"/>
    <property type="match status" value="1"/>
</dbReference>
<dbReference type="EMBL" id="RJKX01000015">
    <property type="protein sequence ID" value="ROP84016.1"/>
    <property type="molecule type" value="Genomic_DNA"/>
</dbReference>
<dbReference type="InterPro" id="IPR007460">
    <property type="entry name" value="BrnT_toxin"/>
</dbReference>
<keyword evidence="2" id="KW-1185">Reference proteome</keyword>
<accession>A0A3N1L0P0</accession>
<gene>
    <name evidence="1" type="ORF">EDC65_3361</name>
</gene>
<comment type="caution">
    <text evidence="1">The sequence shown here is derived from an EMBL/GenBank/DDBJ whole genome shotgun (WGS) entry which is preliminary data.</text>
</comment>
<sequence length="86" mass="9866">MKITFDPTKRDAALADRGLDFADAGMVFAGTTLDWVDGRFDYGEQRTITVGMLRGRMVVVVWTQRADARHIISMRRANDREQAKYR</sequence>
<dbReference type="InterPro" id="IPR038573">
    <property type="entry name" value="BrnT_sf"/>
</dbReference>
<protein>
    <submittedName>
        <fullName evidence="1">Uncharacterized protein</fullName>
    </submittedName>
</protein>
<dbReference type="Gene3D" id="3.10.450.530">
    <property type="entry name" value="Ribonuclease toxin, BrnT, of type II toxin-antitoxin system"/>
    <property type="match status" value="1"/>
</dbReference>
<dbReference type="RefSeq" id="WP_123691587.1">
    <property type="nucleotide sequence ID" value="NZ_AP019700.1"/>
</dbReference>
<organism evidence="1 2">
    <name type="scientific">Stella humosa</name>
    <dbReference type="NCBI Taxonomy" id="94"/>
    <lineage>
        <taxon>Bacteria</taxon>
        <taxon>Pseudomonadati</taxon>
        <taxon>Pseudomonadota</taxon>
        <taxon>Alphaproteobacteria</taxon>
        <taxon>Rhodospirillales</taxon>
        <taxon>Stellaceae</taxon>
        <taxon>Stella</taxon>
    </lineage>
</organism>
<evidence type="ECO:0000313" key="1">
    <source>
        <dbReference type="EMBL" id="ROP84016.1"/>
    </source>
</evidence>
<dbReference type="AlphaFoldDB" id="A0A3N1L0P0"/>
<evidence type="ECO:0000313" key="2">
    <source>
        <dbReference type="Proteomes" id="UP000278222"/>
    </source>
</evidence>
<name>A0A3N1L0P0_9PROT</name>
<reference evidence="1 2" key="1">
    <citation type="submission" date="2018-11" db="EMBL/GenBank/DDBJ databases">
        <title>Genomic Encyclopedia of Type Strains, Phase IV (KMG-IV): sequencing the most valuable type-strain genomes for metagenomic binning, comparative biology and taxonomic classification.</title>
        <authorList>
            <person name="Goeker M."/>
        </authorList>
    </citation>
    <scope>NUCLEOTIDE SEQUENCE [LARGE SCALE GENOMIC DNA]</scope>
    <source>
        <strain evidence="1 2">DSM 5900</strain>
    </source>
</reference>
<proteinExistence type="predicted"/>